<dbReference type="RefSeq" id="WP_025317536.1">
    <property type="nucleotide sequence ID" value="NZ_CP002082.1"/>
</dbReference>
<protein>
    <submittedName>
        <fullName evidence="1">Uncharacterized protein</fullName>
    </submittedName>
</protein>
<dbReference type="AlphaFoldDB" id="W0GQ21"/>
<dbReference type="KEGG" id="smia:P344_04625"/>
<dbReference type="STRING" id="838561.P344_04625"/>
<accession>W0GQ21</accession>
<dbReference type="EMBL" id="CP006720">
    <property type="protein sequence ID" value="AHI58247.1"/>
    <property type="molecule type" value="Genomic_DNA"/>
</dbReference>
<dbReference type="HOGENOM" id="CLU_2738016_0_0_14"/>
<sequence>MTVQNASDNAHEIATFSGAFVLHYDYDGTVHYEITDAFKNFLTSHGYQGPIKFWLFIRISWYHKIRGLYFW</sequence>
<name>W0GQ21_9MOLU</name>
<organism evidence="1 2">
    <name type="scientific">Spiroplasma mirum ATCC 29335</name>
    <dbReference type="NCBI Taxonomy" id="838561"/>
    <lineage>
        <taxon>Bacteria</taxon>
        <taxon>Bacillati</taxon>
        <taxon>Mycoplasmatota</taxon>
        <taxon>Mollicutes</taxon>
        <taxon>Entomoplasmatales</taxon>
        <taxon>Spiroplasmataceae</taxon>
        <taxon>Spiroplasma</taxon>
    </lineage>
</organism>
<gene>
    <name evidence="1" type="ORF">P344_04625</name>
</gene>
<dbReference type="PATRIC" id="fig|838561.3.peg.884"/>
<evidence type="ECO:0000313" key="2">
    <source>
        <dbReference type="Proteomes" id="UP000019260"/>
    </source>
</evidence>
<evidence type="ECO:0000313" key="1">
    <source>
        <dbReference type="EMBL" id="AHI58247.1"/>
    </source>
</evidence>
<proteinExistence type="predicted"/>
<reference evidence="1 2" key="1">
    <citation type="submission" date="2013-09" db="EMBL/GenBank/DDBJ databases">
        <title>Complete genome sequence of Spiroplasma mirum suckling mouse cataract agent.</title>
        <authorList>
            <person name="Landry C.A."/>
            <person name="Bastian F.O."/>
            <person name="Thune R.L."/>
        </authorList>
    </citation>
    <scope>NUCLEOTIDE SEQUENCE [LARGE SCALE GENOMIC DNA]</scope>
    <source>
        <strain evidence="1 2">SMCA</strain>
    </source>
</reference>
<dbReference type="Proteomes" id="UP000019260">
    <property type="component" value="Chromosome"/>
</dbReference>
<dbReference type="KEGG" id="smir:SMM_0771"/>
<keyword evidence="2" id="KW-1185">Reference proteome</keyword>